<evidence type="ECO:0000313" key="2">
    <source>
        <dbReference type="Proteomes" id="UP000177025"/>
    </source>
</evidence>
<dbReference type="EMBL" id="MEUM01000159">
    <property type="protein sequence ID" value="OGC38958.1"/>
    <property type="molecule type" value="Genomic_DNA"/>
</dbReference>
<evidence type="ECO:0000313" key="1">
    <source>
        <dbReference type="EMBL" id="OGC38958.1"/>
    </source>
</evidence>
<dbReference type="Proteomes" id="UP000177025">
    <property type="component" value="Unassembled WGS sequence"/>
</dbReference>
<dbReference type="NCBIfam" id="TIGR04183">
    <property type="entry name" value="Por_Secre_tail"/>
    <property type="match status" value="1"/>
</dbReference>
<dbReference type="Pfam" id="PF13620">
    <property type="entry name" value="CarboxypepD_reg"/>
    <property type="match status" value="1"/>
</dbReference>
<evidence type="ECO:0008006" key="3">
    <source>
        <dbReference type="Google" id="ProtNLM"/>
    </source>
</evidence>
<reference evidence="1 2" key="1">
    <citation type="journal article" date="2016" name="Nat. Commun.">
        <title>Thousands of microbial genomes shed light on interconnected biogeochemical processes in an aquifer system.</title>
        <authorList>
            <person name="Anantharaman K."/>
            <person name="Brown C.T."/>
            <person name="Hug L.A."/>
            <person name="Sharon I."/>
            <person name="Castelle C.J."/>
            <person name="Probst A.J."/>
            <person name="Thomas B.C."/>
            <person name="Singh A."/>
            <person name="Wilkins M.J."/>
            <person name="Karaoz U."/>
            <person name="Brodie E.L."/>
            <person name="Williams K.H."/>
            <person name="Hubbard S.S."/>
            <person name="Banfield J.F."/>
        </authorList>
    </citation>
    <scope>NUCLEOTIDE SEQUENCE [LARGE SCALE GENOMIC DNA]</scope>
</reference>
<comment type="caution">
    <text evidence="1">The sequence shown here is derived from an EMBL/GenBank/DDBJ whole genome shotgun (WGS) entry which is preliminary data.</text>
</comment>
<sequence length="362" mass="40346">MKSLFIIFTHACVLFANPIWVEIINEFQTAPTSLERVEYRFFSSPSSDTFYFDSISLLNTSIKTPSGPAIVDTQLFLRGTGHTTVNGSVVSGPFGLPDSNGFIVVNIGIGYPTDSVSYPPMAPAPPYNHSSAKYHCFLYNSADNEYSVVPDWYFDPTPTFGASNDDYPGCRISGYVYDNNNQPLANAKVKVTPYYWGFYTVLIRTPPYYVTCSTMTEIDGAYTIDSLQPWNYYVIASINGYLTDTINVYSLKALNPLTNINFNLIFGISEDETEKNMSRNLTFQNPTNGLSLIGIYGEQTDIRIYDISGRLVKDLSPLISNTPSIVTWDGTDQSSRGLPAGMYFIHTKTHGSSIIKKLIRIE</sequence>
<organism evidence="1 2">
    <name type="scientific">candidate division WOR-3 bacterium RBG_13_43_14</name>
    <dbReference type="NCBI Taxonomy" id="1802590"/>
    <lineage>
        <taxon>Bacteria</taxon>
        <taxon>Bacteria division WOR-3</taxon>
    </lineage>
</organism>
<dbReference type="Gene3D" id="2.60.40.4070">
    <property type="match status" value="1"/>
</dbReference>
<protein>
    <recommendedName>
        <fullName evidence="3">Secretion system C-terminal sorting domain-containing protein</fullName>
    </recommendedName>
</protein>
<dbReference type="InterPro" id="IPR026444">
    <property type="entry name" value="Secre_tail"/>
</dbReference>
<dbReference type="AlphaFoldDB" id="A0A1F4U1V3"/>
<gene>
    <name evidence="1" type="ORF">A2Y85_06015</name>
</gene>
<dbReference type="Gene3D" id="2.60.40.1120">
    <property type="entry name" value="Carboxypeptidase-like, regulatory domain"/>
    <property type="match status" value="1"/>
</dbReference>
<dbReference type="SUPFAM" id="SSF49464">
    <property type="entry name" value="Carboxypeptidase regulatory domain-like"/>
    <property type="match status" value="1"/>
</dbReference>
<proteinExistence type="predicted"/>
<accession>A0A1F4U1V3</accession>
<dbReference type="InterPro" id="IPR008969">
    <property type="entry name" value="CarboxyPept-like_regulatory"/>
</dbReference>
<name>A0A1F4U1V3_UNCW3</name>